<dbReference type="AlphaFoldDB" id="A0A4P2Q6B3"/>
<feature type="compositionally biased region" description="Basic residues" evidence="1">
    <location>
        <begin position="96"/>
        <end position="105"/>
    </location>
</feature>
<reference evidence="2 3" key="1">
    <citation type="submission" date="2015-09" db="EMBL/GenBank/DDBJ databases">
        <title>Sorangium comparison.</title>
        <authorList>
            <person name="Zaburannyi N."/>
            <person name="Bunk B."/>
            <person name="Overmann J."/>
            <person name="Mueller R."/>
        </authorList>
    </citation>
    <scope>NUCLEOTIDE SEQUENCE [LARGE SCALE GENOMIC DNA]</scope>
    <source>
        <strain evidence="2 3">So ceGT47</strain>
    </source>
</reference>
<evidence type="ECO:0000256" key="1">
    <source>
        <dbReference type="SAM" id="MobiDB-lite"/>
    </source>
</evidence>
<name>A0A4P2Q6B3_SORCE</name>
<proteinExistence type="predicted"/>
<accession>A0A4P2Q6B3</accession>
<dbReference type="Proteomes" id="UP000295781">
    <property type="component" value="Chromosome"/>
</dbReference>
<gene>
    <name evidence="2" type="ORF">SOCEGT47_055060</name>
</gene>
<sequence length="114" mass="13146">MPKRQRFRTKHISRTGNVIHVSSTLMWELSWVRKLGLEDIDWDPERYCEHCRAERAARGEAVEDIAPPSETRIKFRLLGDGKDAMPSASASPARGGKPRRMKLVRLTRPDRTLH</sequence>
<protein>
    <submittedName>
        <fullName evidence="2">Uncharacterized protein</fullName>
    </submittedName>
</protein>
<evidence type="ECO:0000313" key="3">
    <source>
        <dbReference type="Proteomes" id="UP000295781"/>
    </source>
</evidence>
<dbReference type="EMBL" id="CP012670">
    <property type="protein sequence ID" value="AUX24965.1"/>
    <property type="molecule type" value="Genomic_DNA"/>
</dbReference>
<evidence type="ECO:0000313" key="2">
    <source>
        <dbReference type="EMBL" id="AUX24965.1"/>
    </source>
</evidence>
<feature type="region of interest" description="Disordered" evidence="1">
    <location>
        <begin position="79"/>
        <end position="114"/>
    </location>
</feature>
<organism evidence="2 3">
    <name type="scientific">Sorangium cellulosum</name>
    <name type="common">Polyangium cellulosum</name>
    <dbReference type="NCBI Taxonomy" id="56"/>
    <lineage>
        <taxon>Bacteria</taxon>
        <taxon>Pseudomonadati</taxon>
        <taxon>Myxococcota</taxon>
        <taxon>Polyangia</taxon>
        <taxon>Polyangiales</taxon>
        <taxon>Polyangiaceae</taxon>
        <taxon>Sorangium</taxon>
    </lineage>
</organism>